<evidence type="ECO:0000313" key="11">
    <source>
        <dbReference type="Proteomes" id="UP000065807"/>
    </source>
</evidence>
<dbReference type="FunFam" id="3.30.300.20:FF:000005">
    <property type="entry name" value="Transcription termination/antitermination protein NusA"/>
    <property type="match status" value="1"/>
</dbReference>
<dbReference type="HAMAP" id="MF_00945_B">
    <property type="entry name" value="NusA_B"/>
    <property type="match status" value="1"/>
</dbReference>
<protein>
    <recommendedName>
        <fullName evidence="7">Transcription termination/antitermination protein NusA</fullName>
    </recommendedName>
</protein>
<comment type="subcellular location">
    <subcellularLocation>
        <location evidence="7">Cytoplasm</location>
    </subcellularLocation>
</comment>
<keyword evidence="4 7" id="KW-0694">RNA-binding</keyword>
<dbReference type="InterPro" id="IPR009019">
    <property type="entry name" value="KH_sf_prok-type"/>
</dbReference>
<keyword evidence="1 7" id="KW-0806">Transcription termination</keyword>
<evidence type="ECO:0000256" key="7">
    <source>
        <dbReference type="HAMAP-Rule" id="MF_00945"/>
    </source>
</evidence>
<dbReference type="Pfam" id="PF00575">
    <property type="entry name" value="S1"/>
    <property type="match status" value="1"/>
</dbReference>
<dbReference type="EMBL" id="AP014924">
    <property type="protein sequence ID" value="BAS27534.1"/>
    <property type="molecule type" value="Genomic_DNA"/>
</dbReference>
<feature type="compositionally biased region" description="Basic and acidic residues" evidence="8">
    <location>
        <begin position="509"/>
        <end position="527"/>
    </location>
</feature>
<dbReference type="CDD" id="cd22529">
    <property type="entry name" value="KH-II_NusA_rpt2"/>
    <property type="match status" value="1"/>
</dbReference>
<reference evidence="11" key="2">
    <citation type="journal article" date="2016" name="Int. J. Syst. Evol. Microbiol.">
        <title>Complete genome sequence and cell structure of Limnochorda pilosa, a Gram-negative spore-former within the phylum Firmicutes.</title>
        <authorList>
            <person name="Watanabe M."/>
            <person name="Kojima H."/>
            <person name="Fukui M."/>
        </authorList>
    </citation>
    <scope>NUCLEOTIDE SEQUENCE [LARGE SCALE GENOMIC DNA]</scope>
    <source>
        <strain evidence="11">HC45</strain>
    </source>
</reference>
<dbReference type="NCBIfam" id="TIGR01953">
    <property type="entry name" value="NusA"/>
    <property type="match status" value="1"/>
</dbReference>
<evidence type="ECO:0000256" key="8">
    <source>
        <dbReference type="SAM" id="MobiDB-lite"/>
    </source>
</evidence>
<dbReference type="InterPro" id="IPR013735">
    <property type="entry name" value="TF_NusA_N"/>
</dbReference>
<keyword evidence="5 7" id="KW-0805">Transcription regulation</keyword>
<dbReference type="OrthoDB" id="9807233at2"/>
<reference evidence="11" key="1">
    <citation type="submission" date="2015-07" db="EMBL/GenBank/DDBJ databases">
        <title>Complete genome sequence and phylogenetic analysis of Limnochorda pilosa.</title>
        <authorList>
            <person name="Watanabe M."/>
            <person name="Kojima H."/>
            <person name="Fukui M."/>
        </authorList>
    </citation>
    <scope>NUCLEOTIDE SEQUENCE [LARGE SCALE GENOMIC DNA]</scope>
    <source>
        <strain evidence="11">HC45</strain>
    </source>
</reference>
<comment type="similarity">
    <text evidence="7">Belongs to the NusA family.</text>
</comment>
<gene>
    <name evidence="7" type="primary">nusA</name>
    <name evidence="10" type="ORF">LIP_1688</name>
</gene>
<dbReference type="InterPro" id="IPR012340">
    <property type="entry name" value="NA-bd_OB-fold"/>
</dbReference>
<dbReference type="CDD" id="cd04455">
    <property type="entry name" value="S1_NusA"/>
    <property type="match status" value="1"/>
</dbReference>
<dbReference type="InterPro" id="IPR010213">
    <property type="entry name" value="TF_NusA"/>
</dbReference>
<dbReference type="KEGG" id="lpil:LIP_1688"/>
<dbReference type="AlphaFoldDB" id="A0A0K2SL07"/>
<proteinExistence type="inferred from homology"/>
<evidence type="ECO:0000256" key="3">
    <source>
        <dbReference type="ARBA" id="ARBA00022814"/>
    </source>
</evidence>
<name>A0A0K2SL07_LIMPI</name>
<dbReference type="PATRIC" id="fig|1555112.3.peg.1722"/>
<dbReference type="GO" id="GO:0005829">
    <property type="term" value="C:cytosol"/>
    <property type="evidence" value="ECO:0007669"/>
    <property type="project" value="TreeGrafter"/>
</dbReference>
<dbReference type="SUPFAM" id="SSF50249">
    <property type="entry name" value="Nucleic acid-binding proteins"/>
    <property type="match status" value="1"/>
</dbReference>
<dbReference type="Gene3D" id="3.30.1480.10">
    <property type="entry name" value="NusA, N-terminal domain"/>
    <property type="match status" value="1"/>
</dbReference>
<dbReference type="InterPro" id="IPR058582">
    <property type="entry name" value="KH_NusA_2nd"/>
</dbReference>
<dbReference type="GO" id="GO:0003723">
    <property type="term" value="F:RNA binding"/>
    <property type="evidence" value="ECO:0007669"/>
    <property type="project" value="UniProtKB-UniRule"/>
</dbReference>
<dbReference type="Proteomes" id="UP000065807">
    <property type="component" value="Chromosome"/>
</dbReference>
<keyword evidence="3 7" id="KW-0889">Transcription antitermination</keyword>
<comment type="subunit">
    <text evidence="7">Monomer. Binds directly to the core enzyme of the DNA-dependent RNA polymerase and to nascent RNA.</text>
</comment>
<dbReference type="PANTHER" id="PTHR22648:SF0">
    <property type="entry name" value="TRANSCRIPTION TERMINATION_ANTITERMINATION PROTEIN NUSA"/>
    <property type="match status" value="1"/>
</dbReference>
<dbReference type="SMART" id="SM00316">
    <property type="entry name" value="S1"/>
    <property type="match status" value="1"/>
</dbReference>
<evidence type="ECO:0000256" key="4">
    <source>
        <dbReference type="ARBA" id="ARBA00022884"/>
    </source>
</evidence>
<organism evidence="10 11">
    <name type="scientific">Limnochorda pilosa</name>
    <dbReference type="NCBI Taxonomy" id="1555112"/>
    <lineage>
        <taxon>Bacteria</taxon>
        <taxon>Bacillati</taxon>
        <taxon>Bacillota</taxon>
        <taxon>Limnochordia</taxon>
        <taxon>Limnochordales</taxon>
        <taxon>Limnochordaceae</taxon>
        <taxon>Limnochorda</taxon>
    </lineage>
</organism>
<dbReference type="FunFam" id="3.30.1480.10:FF:000002">
    <property type="entry name" value="Transcription termination/antitermination protein NusA"/>
    <property type="match status" value="1"/>
</dbReference>
<dbReference type="GO" id="GO:0031564">
    <property type="term" value="P:transcription antitermination"/>
    <property type="evidence" value="ECO:0007669"/>
    <property type="project" value="UniProtKB-UniRule"/>
</dbReference>
<evidence type="ECO:0000256" key="1">
    <source>
        <dbReference type="ARBA" id="ARBA00022472"/>
    </source>
</evidence>
<dbReference type="InterPro" id="IPR003029">
    <property type="entry name" value="S1_domain"/>
</dbReference>
<dbReference type="FunFam" id="3.30.300.20:FF:000002">
    <property type="entry name" value="Transcription termination/antitermination protein NusA"/>
    <property type="match status" value="1"/>
</dbReference>
<dbReference type="FunFam" id="2.40.50.140:FF:000058">
    <property type="entry name" value="Transcription termination/antitermination protein NusA"/>
    <property type="match status" value="1"/>
</dbReference>
<evidence type="ECO:0000256" key="5">
    <source>
        <dbReference type="ARBA" id="ARBA00023015"/>
    </source>
</evidence>
<sequence>MNLELVGALNELEQERGISKEILLSAIESAIVSAYKRNFSNAENVRVEVDERSGTISVYAQKEVVGEVADANVQISLEAAREVDPSYKPGDVVEVEVTPRDFGRIAAQTAKQVVIQRIREAERALIYDEFSNRAEDIVTGTVQRVDRRNVYVDLGKVEALLPPSEQMPGDNYHRGQRLKTYIAEVRQTPKGPQVILSRSHPGLLKRLFELEVPEIRDGVVEIRAAAREAGKRSKIAVWSRDDRVDPVGACVGPRGIRVQAVVQELRGEKIDIIQWDPDLRRFVKNALSPAKVSDVFISKDQETATVVVPEYQLSLAIGKEGQNARLAAKLTGLRIDIKSEAQMAEMIFTQAQPRTEEPAVEPVEAETVEPEPVLAEAAPQAEPALEPELEPEELEPVAELAEAPEEPEPAFELELEEPEPEPEEPKRAKTPPAARKAKTRVARQEIEEAIEADVDTEEEELPSLFGDEEERAAAPKAAAEETVFVSGNEEPDTDERLDRLSRLFQNREQAAREMAERQAKKEREKERRAKSKGVVKDLSELAKLLNRE</sequence>
<dbReference type="Pfam" id="PF13184">
    <property type="entry name" value="KH_NusA_1st"/>
    <property type="match status" value="1"/>
</dbReference>
<keyword evidence="6 7" id="KW-0804">Transcription</keyword>
<feature type="region of interest" description="Disordered" evidence="8">
    <location>
        <begin position="350"/>
        <end position="442"/>
    </location>
</feature>
<feature type="domain" description="S1 motif" evidence="9">
    <location>
        <begin position="135"/>
        <end position="199"/>
    </location>
</feature>
<dbReference type="PROSITE" id="PS50084">
    <property type="entry name" value="KH_TYPE_1"/>
    <property type="match status" value="1"/>
</dbReference>
<keyword evidence="2 7" id="KW-0963">Cytoplasm</keyword>
<feature type="region of interest" description="Disordered" evidence="8">
    <location>
        <begin position="509"/>
        <end position="534"/>
    </location>
</feature>
<dbReference type="PANTHER" id="PTHR22648">
    <property type="entry name" value="TRANSCRIPTION TERMINATION FACTOR NUSA"/>
    <property type="match status" value="1"/>
</dbReference>
<keyword evidence="11" id="KW-1185">Reference proteome</keyword>
<dbReference type="InterPro" id="IPR025249">
    <property type="entry name" value="TF_NusA_KH_1st"/>
</dbReference>
<accession>A0A0K2SL07</accession>
<comment type="function">
    <text evidence="7">Participates in both transcription termination and antitermination.</text>
</comment>
<dbReference type="SUPFAM" id="SSF69705">
    <property type="entry name" value="Transcription factor NusA, N-terminal domain"/>
    <property type="match status" value="1"/>
</dbReference>
<feature type="region of interest" description="Disordered" evidence="8">
    <location>
        <begin position="469"/>
        <end position="494"/>
    </location>
</feature>
<dbReference type="GO" id="GO:0003700">
    <property type="term" value="F:DNA-binding transcription factor activity"/>
    <property type="evidence" value="ECO:0007669"/>
    <property type="project" value="InterPro"/>
</dbReference>
<dbReference type="InterPro" id="IPR030842">
    <property type="entry name" value="TF_NusA_bacterial"/>
</dbReference>
<dbReference type="SUPFAM" id="SSF54814">
    <property type="entry name" value="Prokaryotic type KH domain (KH-domain type II)"/>
    <property type="match status" value="2"/>
</dbReference>
<dbReference type="STRING" id="1555112.LIP_1688"/>
<dbReference type="Pfam" id="PF08529">
    <property type="entry name" value="NusA_N"/>
    <property type="match status" value="1"/>
</dbReference>
<dbReference type="GO" id="GO:0006353">
    <property type="term" value="P:DNA-templated transcription termination"/>
    <property type="evidence" value="ECO:0007669"/>
    <property type="project" value="UniProtKB-UniRule"/>
</dbReference>
<dbReference type="InterPro" id="IPR036555">
    <property type="entry name" value="NusA_N_sf"/>
</dbReference>
<dbReference type="InterPro" id="IPR015946">
    <property type="entry name" value="KH_dom-like_a/b"/>
</dbReference>
<dbReference type="Gene3D" id="3.30.300.20">
    <property type="match status" value="2"/>
</dbReference>
<evidence type="ECO:0000313" key="10">
    <source>
        <dbReference type="EMBL" id="BAS27534.1"/>
    </source>
</evidence>
<evidence type="ECO:0000256" key="6">
    <source>
        <dbReference type="ARBA" id="ARBA00023163"/>
    </source>
</evidence>
<feature type="compositionally biased region" description="Low complexity" evidence="8">
    <location>
        <begin position="370"/>
        <end position="384"/>
    </location>
</feature>
<evidence type="ECO:0000259" key="9">
    <source>
        <dbReference type="PROSITE" id="PS50126"/>
    </source>
</evidence>
<dbReference type="Gene3D" id="2.40.50.140">
    <property type="entry name" value="Nucleic acid-binding proteins"/>
    <property type="match status" value="1"/>
</dbReference>
<dbReference type="PROSITE" id="PS50126">
    <property type="entry name" value="S1"/>
    <property type="match status" value="1"/>
</dbReference>
<feature type="compositionally biased region" description="Acidic residues" evidence="8">
    <location>
        <begin position="385"/>
        <end position="422"/>
    </location>
</feature>
<evidence type="ECO:0000256" key="2">
    <source>
        <dbReference type="ARBA" id="ARBA00022490"/>
    </source>
</evidence>
<dbReference type="RefSeq" id="WP_082726022.1">
    <property type="nucleotide sequence ID" value="NZ_AP014924.1"/>
</dbReference>
<dbReference type="Pfam" id="PF26594">
    <property type="entry name" value="KH_NusA_2nd"/>
    <property type="match status" value="1"/>
</dbReference>
<dbReference type="CDD" id="cd02134">
    <property type="entry name" value="KH-II_NusA_rpt1"/>
    <property type="match status" value="1"/>
</dbReference>